<gene>
    <name evidence="3" type="ORF">MUG84_16795</name>
</gene>
<dbReference type="InterPro" id="IPR025330">
    <property type="entry name" value="DUF4236"/>
</dbReference>
<dbReference type="AlphaFoldDB" id="A0A9X1WQU4"/>
<dbReference type="Pfam" id="PF14020">
    <property type="entry name" value="DUF4236"/>
    <property type="match status" value="1"/>
</dbReference>
<name>A0A9X1WQU4_9BACL</name>
<comment type="caution">
    <text evidence="3">The sequence shown here is derived from an EMBL/GenBank/DDBJ whole genome shotgun (WGS) entry which is preliminary data.</text>
</comment>
<dbReference type="RefSeq" id="WP_244726715.1">
    <property type="nucleotide sequence ID" value="NZ_JALIRP010000006.1"/>
</dbReference>
<feature type="domain" description="DUF4236" evidence="2">
    <location>
        <begin position="3"/>
        <end position="57"/>
    </location>
</feature>
<keyword evidence="4" id="KW-1185">Reference proteome</keyword>
<evidence type="ECO:0000313" key="4">
    <source>
        <dbReference type="Proteomes" id="UP001139347"/>
    </source>
</evidence>
<sequence>MGLRFRKSIKIAPGIRLNVSTKSTGISFGGKGLRYSINSRTGSRITASIPGTGLSYSATSRSGRQYKSQAYHKRNELVRLQREMDKLEKQKQAIYEVQMFENQVEIIKSIHKECDEAFHWNDIRQMPAPFLSGEKGPRERFAQQELDNFKPNIIQKWFKTDVKKRIQLSDKIDQAIREDQEDYKNWENVISTASKIVSGDIDEYLKVIEELSPLDDLSEFGSGFEFFIEEPKTLEVEFEVHSQNVIPTETKTLTKSGKLSVKPMTKTNYFDLYQEKQNSRGKVA</sequence>
<dbReference type="EMBL" id="JALIRP010000006">
    <property type="protein sequence ID" value="MCJ8013389.1"/>
    <property type="molecule type" value="Genomic_DNA"/>
</dbReference>
<organism evidence="3 4">
    <name type="scientific">Paenibacillus mangrovi</name>
    <dbReference type="NCBI Taxonomy" id="2931978"/>
    <lineage>
        <taxon>Bacteria</taxon>
        <taxon>Bacillati</taxon>
        <taxon>Bacillota</taxon>
        <taxon>Bacilli</taxon>
        <taxon>Bacillales</taxon>
        <taxon>Paenibacillaceae</taxon>
        <taxon>Paenibacillus</taxon>
    </lineage>
</organism>
<evidence type="ECO:0000259" key="2">
    <source>
        <dbReference type="Pfam" id="PF14020"/>
    </source>
</evidence>
<evidence type="ECO:0000313" key="3">
    <source>
        <dbReference type="EMBL" id="MCJ8013389.1"/>
    </source>
</evidence>
<feature type="coiled-coil region" evidence="1">
    <location>
        <begin position="70"/>
        <end position="97"/>
    </location>
</feature>
<protein>
    <submittedName>
        <fullName evidence="3">DUF4236 domain-containing protein</fullName>
    </submittedName>
</protein>
<evidence type="ECO:0000256" key="1">
    <source>
        <dbReference type="SAM" id="Coils"/>
    </source>
</evidence>
<accession>A0A9X1WQU4</accession>
<keyword evidence="1" id="KW-0175">Coiled coil</keyword>
<reference evidence="3" key="1">
    <citation type="submission" date="2022-04" db="EMBL/GenBank/DDBJ databases">
        <title>Paenibacillus mangrovi sp. nov., a novel endophytic bacterium isolated from bark of Kandelia candel.</title>
        <authorList>
            <person name="Tuo L."/>
        </authorList>
    </citation>
    <scope>NUCLEOTIDE SEQUENCE</scope>
    <source>
        <strain evidence="3">KQZ6P-2</strain>
    </source>
</reference>
<dbReference type="Proteomes" id="UP001139347">
    <property type="component" value="Unassembled WGS sequence"/>
</dbReference>
<proteinExistence type="predicted"/>